<comment type="caution">
    <text evidence="3">The sequence shown here is derived from an EMBL/GenBank/DDBJ whole genome shotgun (WGS) entry which is preliminary data.</text>
</comment>
<gene>
    <name evidence="3" type="ORF">GTP27_17840</name>
</gene>
<sequence length="256" mass="27903">MRSMLGQYMTPQRLATFVAAQMRKSDVVVDLAVGDGALLRAVGKKLRAASLIGFDVDRSMVARSSQIDRITVRHSNGLTAHVPKVNSTQSLSAIGNPPFVGDSVDPRGWIEKVFPDVSIKKVGDRAEIQFLARALSITRASGGRVVFVMPIGFADGDRYAQVRASLMRQFKVVRCVEVAGAPFDETEARTIVLVIDPQSSARYSTEILEFDCATGIVAPVFKGILEPGVLLYPLRSWLHCGAHAAFGIAFRFQRLP</sequence>
<dbReference type="Gene3D" id="3.40.50.150">
    <property type="entry name" value="Vaccinia Virus protein VP39"/>
    <property type="match status" value="1"/>
</dbReference>
<comment type="similarity">
    <text evidence="1">Belongs to the N(4)/N(6)-methyltransferase family.</text>
</comment>
<dbReference type="InterPro" id="IPR003356">
    <property type="entry name" value="DNA_methylase_A-5"/>
</dbReference>
<keyword evidence="3" id="KW-0808">Transferase</keyword>
<dbReference type="GO" id="GO:0032259">
    <property type="term" value="P:methylation"/>
    <property type="evidence" value="ECO:0007669"/>
    <property type="project" value="UniProtKB-KW"/>
</dbReference>
<dbReference type="GO" id="GO:0008168">
    <property type="term" value="F:methyltransferase activity"/>
    <property type="evidence" value="ECO:0007669"/>
    <property type="project" value="UniProtKB-KW"/>
</dbReference>
<evidence type="ECO:0000259" key="2">
    <source>
        <dbReference type="Pfam" id="PF02384"/>
    </source>
</evidence>
<dbReference type="SUPFAM" id="SSF53335">
    <property type="entry name" value="S-adenosyl-L-methionine-dependent methyltransferases"/>
    <property type="match status" value="1"/>
</dbReference>
<organism evidence="3 4">
    <name type="scientific">Duganella qianjiadongensis</name>
    <dbReference type="NCBI Taxonomy" id="2692176"/>
    <lineage>
        <taxon>Bacteria</taxon>
        <taxon>Pseudomonadati</taxon>
        <taxon>Pseudomonadota</taxon>
        <taxon>Betaproteobacteria</taxon>
        <taxon>Burkholderiales</taxon>
        <taxon>Oxalobacteraceae</taxon>
        <taxon>Telluria group</taxon>
        <taxon>Duganella</taxon>
    </lineage>
</organism>
<dbReference type="RefSeq" id="WP_161040510.1">
    <property type="nucleotide sequence ID" value="NZ_WWCM01000014.1"/>
</dbReference>
<dbReference type="InterPro" id="IPR029063">
    <property type="entry name" value="SAM-dependent_MTases_sf"/>
</dbReference>
<dbReference type="EMBL" id="WWCM01000014">
    <property type="protein sequence ID" value="MYM41183.1"/>
    <property type="molecule type" value="Genomic_DNA"/>
</dbReference>
<proteinExistence type="inferred from homology"/>
<evidence type="ECO:0000313" key="3">
    <source>
        <dbReference type="EMBL" id="MYM41183.1"/>
    </source>
</evidence>
<evidence type="ECO:0000256" key="1">
    <source>
        <dbReference type="ARBA" id="ARBA00006594"/>
    </source>
</evidence>
<protein>
    <submittedName>
        <fullName evidence="3">N-6 DNA methylase</fullName>
    </submittedName>
</protein>
<reference evidence="3 4" key="1">
    <citation type="submission" date="2019-12" db="EMBL/GenBank/DDBJ databases">
        <title>Novel species isolated from a subtropical stream in China.</title>
        <authorList>
            <person name="Lu H."/>
        </authorList>
    </citation>
    <scope>NUCLEOTIDE SEQUENCE [LARGE SCALE GENOMIC DNA]</scope>
    <source>
        <strain evidence="3 4">CY13W</strain>
    </source>
</reference>
<accession>A0ABW9VRR9</accession>
<dbReference type="Pfam" id="PF02384">
    <property type="entry name" value="N6_Mtase"/>
    <property type="match status" value="1"/>
</dbReference>
<evidence type="ECO:0000313" key="4">
    <source>
        <dbReference type="Proteomes" id="UP000478090"/>
    </source>
</evidence>
<keyword evidence="3" id="KW-0489">Methyltransferase</keyword>
<dbReference type="PRINTS" id="PR00507">
    <property type="entry name" value="N12N6MTFRASE"/>
</dbReference>
<feature type="domain" description="DNA methylase adenine-specific" evidence="2">
    <location>
        <begin position="5"/>
        <end position="201"/>
    </location>
</feature>
<name>A0ABW9VRR9_9BURK</name>
<keyword evidence="4" id="KW-1185">Reference proteome</keyword>
<dbReference type="Proteomes" id="UP000478090">
    <property type="component" value="Unassembled WGS sequence"/>
</dbReference>